<evidence type="ECO:0000256" key="1">
    <source>
        <dbReference type="SAM" id="MobiDB-lite"/>
    </source>
</evidence>
<dbReference type="Gene3D" id="2.60.40.10">
    <property type="entry name" value="Immunoglobulins"/>
    <property type="match status" value="1"/>
</dbReference>
<proteinExistence type="predicted"/>
<keyword evidence="2" id="KW-0472">Membrane</keyword>
<name>A0A8T2KUU6_ASTMX</name>
<feature type="signal peptide" evidence="3">
    <location>
        <begin position="1"/>
        <end position="22"/>
    </location>
</feature>
<accession>A0A8T2KUU6</accession>
<sequence>MKFSSMISGVLIILSIIIECIADVVPVTVKLHDSAVLPCYDRCSGLGRWTVFSRPSYPLAECNQTSCRSVKEGYQMIYNQYLQGNFSLIISDVDYSKKARYTFDCNGKDQCDVNLRIESVNISVQVKSGDSLQLDLNVSEPLEVIYNRTGEAGRSSGRICTVDGRSSDCESEYTERASVRSVLELRGMQASDSGVYTIRDARNEDAINIYSVAVQDGGDGSEALGQEHKLSRSRRSAEFNSPTCPAAGVPVWMVVVLVLLLVLLAGSVVGAEKIVNLKRRMRKFWNRSASTENQENGNTTSNPEPEQRLTEDTV</sequence>
<feature type="region of interest" description="Disordered" evidence="1">
    <location>
        <begin position="288"/>
        <end position="314"/>
    </location>
</feature>
<organism evidence="4 5">
    <name type="scientific">Astyanax mexicanus</name>
    <name type="common">Blind cave fish</name>
    <name type="synonym">Astyanax fasciatus mexicanus</name>
    <dbReference type="NCBI Taxonomy" id="7994"/>
    <lineage>
        <taxon>Eukaryota</taxon>
        <taxon>Metazoa</taxon>
        <taxon>Chordata</taxon>
        <taxon>Craniata</taxon>
        <taxon>Vertebrata</taxon>
        <taxon>Euteleostomi</taxon>
        <taxon>Actinopterygii</taxon>
        <taxon>Neopterygii</taxon>
        <taxon>Teleostei</taxon>
        <taxon>Ostariophysi</taxon>
        <taxon>Characiformes</taxon>
        <taxon>Characoidei</taxon>
        <taxon>Acestrorhamphidae</taxon>
        <taxon>Acestrorhamphinae</taxon>
        <taxon>Astyanax</taxon>
    </lineage>
</organism>
<keyword evidence="3" id="KW-0732">Signal</keyword>
<evidence type="ECO:0000256" key="2">
    <source>
        <dbReference type="SAM" id="Phobius"/>
    </source>
</evidence>
<feature type="transmembrane region" description="Helical" evidence="2">
    <location>
        <begin position="249"/>
        <end position="271"/>
    </location>
</feature>
<comment type="caution">
    <text evidence="4">The sequence shown here is derived from an EMBL/GenBank/DDBJ whole genome shotgun (WGS) entry which is preliminary data.</text>
</comment>
<dbReference type="InterPro" id="IPR013783">
    <property type="entry name" value="Ig-like_fold"/>
</dbReference>
<gene>
    <name evidence="4" type="ORF">AMEX_G25230</name>
</gene>
<evidence type="ECO:0000256" key="3">
    <source>
        <dbReference type="SAM" id="SignalP"/>
    </source>
</evidence>
<protein>
    <recommendedName>
        <fullName evidence="6">Immunoglobulin subtype domain-containing protein</fullName>
    </recommendedName>
</protein>
<feature type="compositionally biased region" description="Polar residues" evidence="1">
    <location>
        <begin position="288"/>
        <end position="304"/>
    </location>
</feature>
<dbReference type="Proteomes" id="UP000752171">
    <property type="component" value="Unassembled WGS sequence"/>
</dbReference>
<dbReference type="AlphaFoldDB" id="A0A8T2KUU6"/>
<evidence type="ECO:0000313" key="5">
    <source>
        <dbReference type="Proteomes" id="UP000752171"/>
    </source>
</evidence>
<feature type="chain" id="PRO_5035853841" description="Immunoglobulin subtype domain-containing protein" evidence="3">
    <location>
        <begin position="23"/>
        <end position="314"/>
    </location>
</feature>
<keyword evidence="2" id="KW-0812">Transmembrane</keyword>
<evidence type="ECO:0008006" key="6">
    <source>
        <dbReference type="Google" id="ProtNLM"/>
    </source>
</evidence>
<keyword evidence="2" id="KW-1133">Transmembrane helix</keyword>
<dbReference type="EMBL" id="JAICCE010000022">
    <property type="protein sequence ID" value="KAG9261645.1"/>
    <property type="molecule type" value="Genomic_DNA"/>
</dbReference>
<feature type="compositionally biased region" description="Basic and acidic residues" evidence="1">
    <location>
        <begin position="305"/>
        <end position="314"/>
    </location>
</feature>
<reference evidence="4 5" key="1">
    <citation type="submission" date="2021-07" db="EMBL/GenBank/DDBJ databases">
        <authorList>
            <person name="Imarazene B."/>
            <person name="Zahm M."/>
            <person name="Klopp C."/>
            <person name="Cabau C."/>
            <person name="Beille S."/>
            <person name="Jouanno E."/>
            <person name="Castinel A."/>
            <person name="Lluch J."/>
            <person name="Gil L."/>
            <person name="Kuchtly C."/>
            <person name="Lopez Roques C."/>
            <person name="Donnadieu C."/>
            <person name="Parrinello H."/>
            <person name="Journot L."/>
            <person name="Du K."/>
            <person name="Schartl M."/>
            <person name="Retaux S."/>
            <person name="Guiguen Y."/>
        </authorList>
    </citation>
    <scope>NUCLEOTIDE SEQUENCE [LARGE SCALE GENOMIC DNA]</scope>
    <source>
        <strain evidence="4">Pach_M1</strain>
        <tissue evidence="4">Testis</tissue>
    </source>
</reference>
<evidence type="ECO:0000313" key="4">
    <source>
        <dbReference type="EMBL" id="KAG9261645.1"/>
    </source>
</evidence>